<protein>
    <submittedName>
        <fullName evidence="2">Uncharacterized protein</fullName>
    </submittedName>
</protein>
<name>U4LJG6_PYROM</name>
<dbReference type="EMBL" id="HF935724">
    <property type="protein sequence ID" value="CCX32093.1"/>
    <property type="molecule type" value="Genomic_DNA"/>
</dbReference>
<feature type="region of interest" description="Disordered" evidence="1">
    <location>
        <begin position="126"/>
        <end position="147"/>
    </location>
</feature>
<sequence length="147" mass="17622">MAVTLELGMSTWEISKKLFNTHQKFFKSNSAFCSLLHRRLMLKDTLSLLDDYGFADFMALEAFLMKVELWAHHDEVSRSLSRRHFYIPPRCSRWVYRATGFICIAKLQIRQSRRLFLHRPRISHRDSRNHYSSENHHGNHHHRSTLR</sequence>
<proteinExistence type="predicted"/>
<dbReference type="AlphaFoldDB" id="U4LJG6"/>
<evidence type="ECO:0000256" key="1">
    <source>
        <dbReference type="SAM" id="MobiDB-lite"/>
    </source>
</evidence>
<organism evidence="2 3">
    <name type="scientific">Pyronema omphalodes (strain CBS 100304)</name>
    <name type="common">Pyronema confluens</name>
    <dbReference type="NCBI Taxonomy" id="1076935"/>
    <lineage>
        <taxon>Eukaryota</taxon>
        <taxon>Fungi</taxon>
        <taxon>Dikarya</taxon>
        <taxon>Ascomycota</taxon>
        <taxon>Pezizomycotina</taxon>
        <taxon>Pezizomycetes</taxon>
        <taxon>Pezizales</taxon>
        <taxon>Pyronemataceae</taxon>
        <taxon>Pyronema</taxon>
    </lineage>
</organism>
<feature type="compositionally biased region" description="Basic residues" evidence="1">
    <location>
        <begin position="138"/>
        <end position="147"/>
    </location>
</feature>
<dbReference type="Proteomes" id="UP000018144">
    <property type="component" value="Unassembled WGS sequence"/>
</dbReference>
<feature type="compositionally biased region" description="Basic and acidic residues" evidence="1">
    <location>
        <begin position="126"/>
        <end position="137"/>
    </location>
</feature>
<gene>
    <name evidence="2" type="ORF">PCON_12363</name>
</gene>
<evidence type="ECO:0000313" key="3">
    <source>
        <dbReference type="Proteomes" id="UP000018144"/>
    </source>
</evidence>
<evidence type="ECO:0000313" key="2">
    <source>
        <dbReference type="EMBL" id="CCX32093.1"/>
    </source>
</evidence>
<accession>U4LJG6</accession>
<reference evidence="2 3" key="1">
    <citation type="journal article" date="2013" name="PLoS Genet.">
        <title>The genome and development-dependent transcriptomes of Pyronema confluens: a window into fungal evolution.</title>
        <authorList>
            <person name="Traeger S."/>
            <person name="Altegoer F."/>
            <person name="Freitag M."/>
            <person name="Gabaldon T."/>
            <person name="Kempken F."/>
            <person name="Kumar A."/>
            <person name="Marcet-Houben M."/>
            <person name="Poggeler S."/>
            <person name="Stajich J.E."/>
            <person name="Nowrousian M."/>
        </authorList>
    </citation>
    <scope>NUCLEOTIDE SEQUENCE [LARGE SCALE GENOMIC DNA]</scope>
    <source>
        <strain evidence="3">CBS 100304</strain>
        <tissue evidence="2">Vegetative mycelium</tissue>
    </source>
</reference>
<keyword evidence="3" id="KW-1185">Reference proteome</keyword>